<dbReference type="Pfam" id="PF16064">
    <property type="entry name" value="DUF4806"/>
    <property type="match status" value="1"/>
</dbReference>
<accession>A0AA39C2X2</accession>
<protein>
    <recommendedName>
        <fullName evidence="2">DUF4806 domain-containing protein</fullName>
    </recommendedName>
</protein>
<evidence type="ECO:0000313" key="3">
    <source>
        <dbReference type="EMBL" id="KAK0156970.1"/>
    </source>
</evidence>
<dbReference type="Proteomes" id="UP001168990">
    <property type="component" value="Unassembled WGS sequence"/>
</dbReference>
<gene>
    <name evidence="3" type="ORF">PV328_012065</name>
</gene>
<feature type="region of interest" description="Disordered" evidence="1">
    <location>
        <begin position="1"/>
        <end position="43"/>
    </location>
</feature>
<evidence type="ECO:0000256" key="1">
    <source>
        <dbReference type="SAM" id="MobiDB-lite"/>
    </source>
</evidence>
<feature type="region of interest" description="Disordered" evidence="1">
    <location>
        <begin position="183"/>
        <end position="211"/>
    </location>
</feature>
<name>A0AA39C2X2_9HYME</name>
<dbReference type="InterPro" id="IPR032071">
    <property type="entry name" value="DUF4806"/>
</dbReference>
<feature type="compositionally biased region" description="Acidic residues" evidence="1">
    <location>
        <begin position="30"/>
        <end position="43"/>
    </location>
</feature>
<feature type="domain" description="DUF4806" evidence="2">
    <location>
        <begin position="81"/>
        <end position="158"/>
    </location>
</feature>
<keyword evidence="4" id="KW-1185">Reference proteome</keyword>
<comment type="caution">
    <text evidence="3">The sequence shown here is derived from an EMBL/GenBank/DDBJ whole genome shotgun (WGS) entry which is preliminary data.</text>
</comment>
<dbReference type="AlphaFoldDB" id="A0AA39C2X2"/>
<reference evidence="3" key="1">
    <citation type="journal article" date="2023" name="bioRxiv">
        <title>Scaffold-level genome assemblies of two parasitoid biocontrol wasps reveal the parthenogenesis mechanism and an associated novel virus.</title>
        <authorList>
            <person name="Inwood S."/>
            <person name="Skelly J."/>
            <person name="Guhlin J."/>
            <person name="Harrop T."/>
            <person name="Goldson S."/>
            <person name="Dearden P."/>
        </authorList>
    </citation>
    <scope>NUCLEOTIDE SEQUENCE</scope>
    <source>
        <strain evidence="3">Irish</strain>
        <tissue evidence="3">Whole body</tissue>
    </source>
</reference>
<dbReference type="PANTHER" id="PTHR34153">
    <property type="entry name" value="SI:CH211-262H13.3-RELATED-RELATED"/>
    <property type="match status" value="1"/>
</dbReference>
<feature type="compositionally biased region" description="Basic and acidic residues" evidence="1">
    <location>
        <begin position="196"/>
        <end position="211"/>
    </location>
</feature>
<evidence type="ECO:0000313" key="4">
    <source>
        <dbReference type="Proteomes" id="UP001168990"/>
    </source>
</evidence>
<proteinExistence type="predicted"/>
<dbReference type="PANTHER" id="PTHR34153:SF2">
    <property type="entry name" value="SI:CH211-262H13.3-RELATED"/>
    <property type="match status" value="1"/>
</dbReference>
<reference evidence="3" key="2">
    <citation type="submission" date="2023-03" db="EMBL/GenBank/DDBJ databases">
        <authorList>
            <person name="Inwood S.N."/>
            <person name="Skelly J.G."/>
            <person name="Guhlin J."/>
            <person name="Harrop T.W.R."/>
            <person name="Goldson S.G."/>
            <person name="Dearden P.K."/>
        </authorList>
    </citation>
    <scope>NUCLEOTIDE SEQUENCE</scope>
    <source>
        <strain evidence="3">Irish</strain>
        <tissue evidence="3">Whole body</tissue>
    </source>
</reference>
<sequence>INGRASSKKDESSKKNNSSIVHGAHVINDSDPDDNDDDDVDDDGFNTLNSNIYQKFQRVIFNNGANSCEVINEIALKVKNDLPLKSRAAVTNFEEQLSESEDYCREFVRIVNQVGGANGKEYTERVLNTIFSPSFAAENTWEGKKTKYKINNLKLIKICEDAILKKFSSWDSAQFSKVGTNGFRLGNQRAGQQPGQKEKLNTQPKDAETTQ</sequence>
<evidence type="ECO:0000259" key="2">
    <source>
        <dbReference type="Pfam" id="PF16064"/>
    </source>
</evidence>
<dbReference type="EMBL" id="JAQQBS010001825">
    <property type="protein sequence ID" value="KAK0156970.1"/>
    <property type="molecule type" value="Genomic_DNA"/>
</dbReference>
<feature type="non-terminal residue" evidence="3">
    <location>
        <position position="1"/>
    </location>
</feature>
<organism evidence="3 4">
    <name type="scientific">Microctonus aethiopoides</name>
    <dbReference type="NCBI Taxonomy" id="144406"/>
    <lineage>
        <taxon>Eukaryota</taxon>
        <taxon>Metazoa</taxon>
        <taxon>Ecdysozoa</taxon>
        <taxon>Arthropoda</taxon>
        <taxon>Hexapoda</taxon>
        <taxon>Insecta</taxon>
        <taxon>Pterygota</taxon>
        <taxon>Neoptera</taxon>
        <taxon>Endopterygota</taxon>
        <taxon>Hymenoptera</taxon>
        <taxon>Apocrita</taxon>
        <taxon>Ichneumonoidea</taxon>
        <taxon>Braconidae</taxon>
        <taxon>Euphorinae</taxon>
        <taxon>Microctonus</taxon>
    </lineage>
</organism>